<dbReference type="GO" id="GO:0001947">
    <property type="term" value="P:heart looping"/>
    <property type="evidence" value="ECO:0007669"/>
    <property type="project" value="Ensembl"/>
</dbReference>
<dbReference type="GO" id="GO:0051877">
    <property type="term" value="P:pigment granule aggregation in cell center"/>
    <property type="evidence" value="ECO:0007669"/>
    <property type="project" value="Ensembl"/>
</dbReference>
<dbReference type="InterPro" id="IPR028790">
    <property type="entry name" value="MKKS"/>
</dbReference>
<dbReference type="GO" id="GO:0051082">
    <property type="term" value="F:unfolded protein binding"/>
    <property type="evidence" value="ECO:0007669"/>
    <property type="project" value="InterPro"/>
</dbReference>
<gene>
    <name evidence="1" type="primary">MKKS</name>
</gene>
<dbReference type="AlphaFoldDB" id="A0A3B4D8E2"/>
<dbReference type="GO" id="GO:0060271">
    <property type="term" value="P:cilium assembly"/>
    <property type="evidence" value="ECO:0007669"/>
    <property type="project" value="Ensembl"/>
</dbReference>
<dbReference type="Gene3D" id="3.30.260.10">
    <property type="entry name" value="TCP-1-like chaperonin intermediate domain"/>
    <property type="match status" value="1"/>
</dbReference>
<reference evidence="1" key="2">
    <citation type="submission" date="2025-08" db="UniProtKB">
        <authorList>
            <consortium name="Ensembl"/>
        </authorList>
    </citation>
    <scope>IDENTIFICATION</scope>
</reference>
<dbReference type="OrthoDB" id="528704at2759"/>
<dbReference type="InterPro" id="IPR027409">
    <property type="entry name" value="GroEL-like_apical_dom_sf"/>
</dbReference>
<dbReference type="GO" id="GO:0060027">
    <property type="term" value="P:convergent extension involved in gastrulation"/>
    <property type="evidence" value="ECO:0007669"/>
    <property type="project" value="Ensembl"/>
</dbReference>
<reference evidence="1 2" key="1">
    <citation type="submission" date="2020-10" db="EMBL/GenBank/DDBJ databases">
        <title>Pygocentrus nattereri (red-bellied piranha) genome, fPygNat1, primary haplotype.</title>
        <authorList>
            <person name="Myers G."/>
            <person name="Meyer A."/>
            <person name="Karagic N."/>
            <person name="Pippel M."/>
            <person name="Winkler S."/>
            <person name="Tracey A."/>
            <person name="Wood J."/>
            <person name="Formenti G."/>
            <person name="Howe K."/>
            <person name="Fedrigo O."/>
            <person name="Jarvis E.D."/>
        </authorList>
    </citation>
    <scope>NUCLEOTIDE SEQUENCE [LARGE SCALE GENOMIC DNA]</scope>
</reference>
<dbReference type="GO" id="GO:0005737">
    <property type="term" value="C:cytoplasm"/>
    <property type="evidence" value="ECO:0007669"/>
    <property type="project" value="Ensembl"/>
</dbReference>
<name>A0A3B4D8E2_PYGNA</name>
<dbReference type="SUPFAM" id="SSF48592">
    <property type="entry name" value="GroEL equatorial domain-like"/>
    <property type="match status" value="1"/>
</dbReference>
<proteinExistence type="predicted"/>
<dbReference type="PANTHER" id="PTHR46787:SF1">
    <property type="entry name" value="MOLECULAR CHAPERONE MKKS"/>
    <property type="match status" value="1"/>
</dbReference>
<dbReference type="GO" id="GO:0005524">
    <property type="term" value="F:ATP binding"/>
    <property type="evidence" value="ECO:0007669"/>
    <property type="project" value="InterPro"/>
</dbReference>
<dbReference type="GO" id="GO:0043010">
    <property type="term" value="P:camera-type eye development"/>
    <property type="evidence" value="ECO:0007669"/>
    <property type="project" value="Ensembl"/>
</dbReference>
<dbReference type="GeneTree" id="ENSGT00390000007214"/>
<dbReference type="GO" id="GO:0005634">
    <property type="term" value="C:nucleus"/>
    <property type="evidence" value="ECO:0007669"/>
    <property type="project" value="Ensembl"/>
</dbReference>
<reference evidence="1" key="3">
    <citation type="submission" date="2025-09" db="UniProtKB">
        <authorList>
            <consortium name="Ensembl"/>
        </authorList>
    </citation>
    <scope>IDENTIFICATION</scope>
</reference>
<dbReference type="RefSeq" id="XP_017541990.1">
    <property type="nucleotide sequence ID" value="XM_017686501.2"/>
</dbReference>
<dbReference type="InterPro" id="IPR027413">
    <property type="entry name" value="GROEL-like_equatorial_sf"/>
</dbReference>
<sequence length="564" mass="61757">MSRVCKKRPSLCTDEPLAQTEVLQKLSLLRHMLSSCYGPFGRLKQIHNNVGGHVLTTSTSSVLLKALTFSEPLLKLMATFVTNHISRFGDCGLFTGIFCIGLIENAEKLNLGAAAASRVYKQLLKESVRYLTSDCCGCKVEVDFSSIHSLMALAHSVITSKRACMLTPDEAQHIISITVQAFLQSVPCDSSGRTCFGRTVTVPLQGQPVRDSAVFSGLLVEVSMQQSEELQRLRPGPYKIVLFSTSLSGDLSEIGEAKLKMHTEVNPEGALLDQLLLLGEQAVRDGVGLFACQKVIHPVLQHYLREHGLVVIERLGAALMEPFVQMTGAIMVESLYSPVLDKAYGQVGGLHVYRRGSKELLQLLPSGEPAVSTLLLCHRNETMLDELKVTCQRAEHILRLTLKEPYALLGGGCTETMLSAYIRYMSQSKAFQAATALNCSHSQFLLGTEAFCCSLQSMASSLNHGGQHCLMDLTHAHHWVTAVDMDSQTSALLSCSCGLMKDRPGLGKTYVNTEYRSFFPALIEKSDCQPRLLDSFTAKLSALNVAVEMACLVLDVKYTIKDVN</sequence>
<evidence type="ECO:0000313" key="2">
    <source>
        <dbReference type="Proteomes" id="UP001501920"/>
    </source>
</evidence>
<dbReference type="SUPFAM" id="SSF52029">
    <property type="entry name" value="GroEL apical domain-like"/>
    <property type="match status" value="1"/>
</dbReference>
<dbReference type="GO" id="GO:0048839">
    <property type="term" value="P:inner ear development"/>
    <property type="evidence" value="ECO:0007669"/>
    <property type="project" value="Ensembl"/>
</dbReference>
<organism evidence="1 2">
    <name type="scientific">Pygocentrus nattereri</name>
    <name type="common">Red-bellied piranha</name>
    <dbReference type="NCBI Taxonomy" id="42514"/>
    <lineage>
        <taxon>Eukaryota</taxon>
        <taxon>Metazoa</taxon>
        <taxon>Chordata</taxon>
        <taxon>Craniata</taxon>
        <taxon>Vertebrata</taxon>
        <taxon>Euteleostomi</taxon>
        <taxon>Actinopterygii</taxon>
        <taxon>Neopterygii</taxon>
        <taxon>Teleostei</taxon>
        <taxon>Ostariophysi</taxon>
        <taxon>Characiformes</taxon>
        <taxon>Characoidei</taxon>
        <taxon>Pygocentrus</taxon>
    </lineage>
</organism>
<dbReference type="GO" id="GO:1902636">
    <property type="term" value="C:kinociliary basal body"/>
    <property type="evidence" value="ECO:0007669"/>
    <property type="project" value="TreeGrafter"/>
</dbReference>
<dbReference type="PANTHER" id="PTHR46787">
    <property type="entry name" value="SYNDROMES PUTATIVE CHAPERONIN-RELATED"/>
    <property type="match status" value="1"/>
</dbReference>
<dbReference type="Pfam" id="PF00118">
    <property type="entry name" value="Cpn60_TCP1"/>
    <property type="match status" value="1"/>
</dbReference>
<dbReference type="GO" id="GO:0070121">
    <property type="term" value="P:Kupffer's vesicle development"/>
    <property type="evidence" value="ECO:0007669"/>
    <property type="project" value="Ensembl"/>
</dbReference>
<dbReference type="GO" id="GO:0051131">
    <property type="term" value="P:chaperone-mediated protein complex assembly"/>
    <property type="evidence" value="ECO:0007669"/>
    <property type="project" value="TreeGrafter"/>
</dbReference>
<keyword evidence="2" id="KW-1185">Reference proteome</keyword>
<dbReference type="OMA" id="LFVCQKV"/>
<dbReference type="Ensembl" id="ENSPNAT00000031368.2">
    <property type="protein sequence ID" value="ENSPNAP00000020622.1"/>
    <property type="gene ID" value="ENSPNAG00000027565.2"/>
</dbReference>
<evidence type="ECO:0008006" key="3">
    <source>
        <dbReference type="Google" id="ProtNLM"/>
    </source>
</evidence>
<evidence type="ECO:0000313" key="1">
    <source>
        <dbReference type="Ensembl" id="ENSPNAP00000020622.1"/>
    </source>
</evidence>
<dbReference type="Gene3D" id="1.10.560.10">
    <property type="entry name" value="GroEL-like equatorial domain"/>
    <property type="match status" value="1"/>
</dbReference>
<protein>
    <recommendedName>
        <fullName evidence="3">McKusick-Kaufman syndrome</fullName>
    </recommendedName>
</protein>
<dbReference type="GO" id="GO:0006457">
    <property type="term" value="P:protein folding"/>
    <property type="evidence" value="ECO:0007669"/>
    <property type="project" value="InterPro"/>
</dbReference>
<dbReference type="Gene3D" id="3.50.7.10">
    <property type="entry name" value="GroEL"/>
    <property type="match status" value="1"/>
</dbReference>
<dbReference type="InterPro" id="IPR027410">
    <property type="entry name" value="TCP-1-like_intermed_sf"/>
</dbReference>
<dbReference type="CTD" id="8195"/>
<accession>A0A3B4D8E2</accession>
<dbReference type="GeneID" id="108413825"/>
<dbReference type="Proteomes" id="UP001501920">
    <property type="component" value="Chromosome 22"/>
</dbReference>
<dbReference type="GO" id="GO:0032402">
    <property type="term" value="P:melanosome transport"/>
    <property type="evidence" value="ECO:0007669"/>
    <property type="project" value="Ensembl"/>
</dbReference>
<dbReference type="STRING" id="42514.ENSPNAP00000020622"/>
<dbReference type="InterPro" id="IPR002423">
    <property type="entry name" value="Cpn60/GroEL/TCP-1"/>
</dbReference>